<accession>A0A0G4GAH5</accession>
<feature type="region of interest" description="Disordered" evidence="1">
    <location>
        <begin position="106"/>
        <end position="133"/>
    </location>
</feature>
<dbReference type="EMBL" id="CDMY01000603">
    <property type="protein sequence ID" value="CEM25723.1"/>
    <property type="molecule type" value="Genomic_DNA"/>
</dbReference>
<keyword evidence="2" id="KW-0472">Membrane</keyword>
<keyword evidence="2" id="KW-0812">Transmembrane</keyword>
<gene>
    <name evidence="3" type="ORF">Vbra_9784</name>
</gene>
<proteinExistence type="predicted"/>
<dbReference type="Proteomes" id="UP000041254">
    <property type="component" value="Unassembled WGS sequence"/>
</dbReference>
<reference evidence="3 4" key="1">
    <citation type="submission" date="2014-11" db="EMBL/GenBank/DDBJ databases">
        <authorList>
            <person name="Zhu J."/>
            <person name="Qi W."/>
            <person name="Song R."/>
        </authorList>
    </citation>
    <scope>NUCLEOTIDE SEQUENCE [LARGE SCALE GENOMIC DNA]</scope>
</reference>
<feature type="transmembrane region" description="Helical" evidence="2">
    <location>
        <begin position="257"/>
        <end position="279"/>
    </location>
</feature>
<evidence type="ECO:0000313" key="3">
    <source>
        <dbReference type="EMBL" id="CEM25723.1"/>
    </source>
</evidence>
<dbReference type="AlphaFoldDB" id="A0A0G4GAH5"/>
<evidence type="ECO:0000313" key="4">
    <source>
        <dbReference type="Proteomes" id="UP000041254"/>
    </source>
</evidence>
<dbReference type="InParanoid" id="A0A0G4GAH5"/>
<evidence type="ECO:0000256" key="2">
    <source>
        <dbReference type="SAM" id="Phobius"/>
    </source>
</evidence>
<dbReference type="PhylomeDB" id="A0A0G4GAH5"/>
<keyword evidence="2" id="KW-1133">Transmembrane helix</keyword>
<sequence length="312" mass="34468">MGLVNKLVRSLKEGPPTCNSLHITMPAMVYIFFPRMLQSEAVKFSSKLVHSVFMSLFDLITDISAPYLVLLCVWAKRLAQACSNKGTPTGHQLTNIALATTKEEAISGQPMGKDNDAMERQESERNDSHPLRRQSSIMSAALSLSGAQLGCGPIGGLQSALTLLEVSPRYLRSLCDQIHIWSNCELTALLFTNLSVLTVQGYAGAPWEQLVEGGIGLVLLVAFEQLFEMCVLCVMMRWHNLPMLSSRHEKGVVRRRLLTLLLVAIFCIFSWLPFLSLSLQRAVSRTVAKPRFVLQSESSDPAALCPYLSLSL</sequence>
<protein>
    <submittedName>
        <fullName evidence="3">Uncharacterized protein</fullName>
    </submittedName>
</protein>
<evidence type="ECO:0000256" key="1">
    <source>
        <dbReference type="SAM" id="MobiDB-lite"/>
    </source>
</evidence>
<keyword evidence="4" id="KW-1185">Reference proteome</keyword>
<dbReference type="VEuPathDB" id="CryptoDB:Vbra_9784"/>
<name>A0A0G4GAH5_VITBC</name>
<feature type="compositionally biased region" description="Basic and acidic residues" evidence="1">
    <location>
        <begin position="113"/>
        <end position="130"/>
    </location>
</feature>
<organism evidence="3 4">
    <name type="scientific">Vitrella brassicaformis (strain CCMP3155)</name>
    <dbReference type="NCBI Taxonomy" id="1169540"/>
    <lineage>
        <taxon>Eukaryota</taxon>
        <taxon>Sar</taxon>
        <taxon>Alveolata</taxon>
        <taxon>Colpodellida</taxon>
        <taxon>Vitrellaceae</taxon>
        <taxon>Vitrella</taxon>
    </lineage>
</organism>